<dbReference type="InterPro" id="IPR003995">
    <property type="entry name" value="RTX_toxin_determinant-A"/>
</dbReference>
<evidence type="ECO:0000256" key="4">
    <source>
        <dbReference type="ARBA" id="ARBA00022656"/>
    </source>
</evidence>
<name>A0ABR8K908_9NOSO</name>
<keyword evidence="10" id="KW-1185">Reference proteome</keyword>
<dbReference type="PRINTS" id="PR01488">
    <property type="entry name" value="RTXTOXINA"/>
</dbReference>
<evidence type="ECO:0000256" key="1">
    <source>
        <dbReference type="ARBA" id="ARBA00004370"/>
    </source>
</evidence>
<dbReference type="Pfam" id="PF00353">
    <property type="entry name" value="HemolysinCabind"/>
    <property type="match status" value="7"/>
</dbReference>
<reference evidence="9 10" key="1">
    <citation type="journal article" date="2020" name="ISME J.">
        <title>Comparative genomics reveals insights into cyanobacterial evolution and habitat adaptation.</title>
        <authorList>
            <person name="Chen M.Y."/>
            <person name="Teng W.K."/>
            <person name="Zhao L."/>
            <person name="Hu C.X."/>
            <person name="Zhou Y.K."/>
            <person name="Han B.P."/>
            <person name="Song L.R."/>
            <person name="Shu W.S."/>
        </authorList>
    </citation>
    <scope>NUCLEOTIDE SEQUENCE [LARGE SCALE GENOMIC DNA]</scope>
    <source>
        <strain evidence="9 10">FACHB-159</strain>
    </source>
</reference>
<keyword evidence="3" id="KW-0964">Secreted</keyword>
<feature type="region of interest" description="Disordered" evidence="8">
    <location>
        <begin position="461"/>
        <end position="497"/>
    </location>
</feature>
<comment type="subcellular location">
    <subcellularLocation>
        <location evidence="1">Membrane</location>
    </subcellularLocation>
    <subcellularLocation>
        <location evidence="2">Secreted</location>
    </subcellularLocation>
</comment>
<feature type="region of interest" description="Disordered" evidence="8">
    <location>
        <begin position="602"/>
        <end position="653"/>
    </location>
</feature>
<dbReference type="PANTHER" id="PTHR38340">
    <property type="entry name" value="S-LAYER PROTEIN"/>
    <property type="match status" value="1"/>
</dbReference>
<evidence type="ECO:0000256" key="2">
    <source>
        <dbReference type="ARBA" id="ARBA00004613"/>
    </source>
</evidence>
<evidence type="ECO:0000256" key="6">
    <source>
        <dbReference type="ARBA" id="ARBA00023026"/>
    </source>
</evidence>
<feature type="compositionally biased region" description="Low complexity" evidence="8">
    <location>
        <begin position="462"/>
        <end position="475"/>
    </location>
</feature>
<evidence type="ECO:0000256" key="5">
    <source>
        <dbReference type="ARBA" id="ARBA00022737"/>
    </source>
</evidence>
<dbReference type="EMBL" id="JACJTU010000014">
    <property type="protein sequence ID" value="MBD2735408.1"/>
    <property type="molecule type" value="Genomic_DNA"/>
</dbReference>
<dbReference type="InterPro" id="IPR018511">
    <property type="entry name" value="Hemolysin-typ_Ca-bd_CS"/>
</dbReference>
<evidence type="ECO:0000256" key="3">
    <source>
        <dbReference type="ARBA" id="ARBA00022525"/>
    </source>
</evidence>
<dbReference type="SUPFAM" id="SSF51120">
    <property type="entry name" value="beta-Roll"/>
    <property type="match status" value="6"/>
</dbReference>
<proteinExistence type="predicted"/>
<dbReference type="InterPro" id="IPR001343">
    <property type="entry name" value="Hemolysn_Ca-bd"/>
</dbReference>
<keyword evidence="7" id="KW-0472">Membrane</keyword>
<protein>
    <submittedName>
        <fullName evidence="9">Calcium-binding protein</fullName>
    </submittedName>
</protein>
<keyword evidence="4" id="KW-0800">Toxin</keyword>
<dbReference type="PROSITE" id="PS00330">
    <property type="entry name" value="HEMOLYSIN_CALCIUM"/>
    <property type="match status" value="7"/>
</dbReference>
<sequence length="768" mass="76946">MATINGTNFNDNLVGVFDFPFFNIDFADVINGFDGNDSLTGLGTNDTLNGGNGNDTVDGGAGADIMDGGDNDDLYIVDNVGDVASEIFGDALGGVDTVQSSVTYTLSDNLENLTLTGFAAISGTGNFRNNVINGNSANNSLFGLDGNDTINGGLGNDFLDGGTGADIMDGGDNDDIYIVDNIFDVASEVFGDALGGVDTVQSSVSYTLSANLENLNLTGFEAINGTGNFRNNVINGNSGNNFLSGLDGNDTIFGGNGNDTVDGGTGADSLDGGDNDDLYIVDNVGDVATEFFGDALGGVDTVQSSVTYTLSANLENLTLTGFAAINGTGNLRDNVINGNSGNNRLSGLAGNDTIFGGNGNDTVDGGTGADRLDGGDNDDLYIVDNVGDVASEIFGDALGGVDTVQSSVSYTLSANLENLTLTGFGVINGTGNTRNNVINGNGGNNVLSGLDGNDTINGGAGNDTLNGGNGNDSLDGGAGNDSLNGGAGTDTFKGSAGNDNINGGDGIDTADYSQLGQITLSGVGTVQKAGGFGQDQLFKVEKVVANASAANNTIDASASLAGVFINVNLQTQSLSANNVPGLGVLSFTAVNFDNVIGTNANDSITGDTQNNQLSGGNGNDNINGGAGNDTLRGDGGNDNINGGAGNDRITGGNGTDVLTGGTGNDVFNYDSVSESLPGLLRDVINDFVGNGVGLGDQLDLSDIDANPFLAGNQAFTFGGAFGVGSLRYAGGILQGNLDLDASAEFEIRLVGAPALFVAAGNPGSDIIL</sequence>
<comment type="caution">
    <text evidence="9">The sequence shown here is derived from an EMBL/GenBank/DDBJ whole genome shotgun (WGS) entry which is preliminary data.</text>
</comment>
<accession>A0ABR8K908</accession>
<keyword evidence="6" id="KW-0843">Virulence</keyword>
<dbReference type="InterPro" id="IPR011049">
    <property type="entry name" value="Serralysin-like_metalloprot_C"/>
</dbReference>
<evidence type="ECO:0000313" key="9">
    <source>
        <dbReference type="EMBL" id="MBD2735408.1"/>
    </source>
</evidence>
<evidence type="ECO:0000313" key="10">
    <source>
        <dbReference type="Proteomes" id="UP000637383"/>
    </source>
</evidence>
<evidence type="ECO:0000256" key="7">
    <source>
        <dbReference type="ARBA" id="ARBA00023136"/>
    </source>
</evidence>
<organism evidence="9 10">
    <name type="scientific">Nostoc paludosum FACHB-159</name>
    <dbReference type="NCBI Taxonomy" id="2692908"/>
    <lineage>
        <taxon>Bacteria</taxon>
        <taxon>Bacillati</taxon>
        <taxon>Cyanobacteriota</taxon>
        <taxon>Cyanophyceae</taxon>
        <taxon>Nostocales</taxon>
        <taxon>Nostocaceae</taxon>
        <taxon>Nostoc</taxon>
    </lineage>
</organism>
<evidence type="ECO:0000256" key="8">
    <source>
        <dbReference type="SAM" id="MobiDB-lite"/>
    </source>
</evidence>
<dbReference type="PANTHER" id="PTHR38340:SF1">
    <property type="entry name" value="S-LAYER PROTEIN"/>
    <property type="match status" value="1"/>
</dbReference>
<dbReference type="InterPro" id="IPR050557">
    <property type="entry name" value="RTX_toxin/Mannuronan_C5-epim"/>
</dbReference>
<feature type="compositionally biased region" description="Polar residues" evidence="8">
    <location>
        <begin position="602"/>
        <end position="614"/>
    </location>
</feature>
<gene>
    <name evidence="9" type="ORF">H6H03_16140</name>
</gene>
<dbReference type="Proteomes" id="UP000637383">
    <property type="component" value="Unassembled WGS sequence"/>
</dbReference>
<dbReference type="PRINTS" id="PR00313">
    <property type="entry name" value="CABNDNGRPT"/>
</dbReference>
<keyword evidence="5" id="KW-0677">Repeat</keyword>
<dbReference type="RefSeq" id="WP_190956067.1">
    <property type="nucleotide sequence ID" value="NZ_JACJTU010000014.1"/>
</dbReference>
<dbReference type="Gene3D" id="2.150.10.10">
    <property type="entry name" value="Serralysin-like metalloprotease, C-terminal"/>
    <property type="match status" value="5"/>
</dbReference>